<keyword evidence="7" id="KW-1185">Reference proteome</keyword>
<evidence type="ECO:0000313" key="6">
    <source>
        <dbReference type="Proteomes" id="UP000198409"/>
    </source>
</evidence>
<feature type="region of interest" description="Disordered" evidence="2">
    <location>
        <begin position="271"/>
        <end position="295"/>
    </location>
</feature>
<proteinExistence type="predicted"/>
<protein>
    <submittedName>
        <fullName evidence="4">Amino acid ABC transporter substrate-binding protein, PAAT family</fullName>
    </submittedName>
    <submittedName>
        <fullName evidence="5">Transporter substrate-binding domain-containing protein</fullName>
    </submittedName>
</protein>
<evidence type="ECO:0000256" key="2">
    <source>
        <dbReference type="SAM" id="MobiDB-lite"/>
    </source>
</evidence>
<accession>A0A238YGY4</accession>
<evidence type="ECO:0000313" key="5">
    <source>
        <dbReference type="EMBL" id="TBN46636.1"/>
    </source>
</evidence>
<keyword evidence="1" id="KW-0732">Signal</keyword>
<dbReference type="SMART" id="SM00062">
    <property type="entry name" value="PBPb"/>
    <property type="match status" value="1"/>
</dbReference>
<reference evidence="6" key="2">
    <citation type="submission" date="2017-06" db="EMBL/GenBank/DDBJ databases">
        <authorList>
            <person name="Varghese N."/>
            <person name="Submissions S."/>
        </authorList>
    </citation>
    <scope>NUCLEOTIDE SEQUENCE [LARGE SCALE GENOMIC DNA]</scope>
    <source>
        <strain evidence="6">DSM 26170</strain>
    </source>
</reference>
<evidence type="ECO:0000313" key="4">
    <source>
        <dbReference type="EMBL" id="SNR69991.1"/>
    </source>
</evidence>
<evidence type="ECO:0000313" key="7">
    <source>
        <dbReference type="Proteomes" id="UP000292859"/>
    </source>
</evidence>
<dbReference type="PANTHER" id="PTHR35936:SF17">
    <property type="entry name" value="ARGININE-BINDING EXTRACELLULAR PROTEIN ARTP"/>
    <property type="match status" value="1"/>
</dbReference>
<dbReference type="Gene3D" id="3.40.190.10">
    <property type="entry name" value="Periplasmic binding protein-like II"/>
    <property type="match status" value="2"/>
</dbReference>
<dbReference type="SUPFAM" id="SSF53850">
    <property type="entry name" value="Periplasmic binding protein-like II"/>
    <property type="match status" value="1"/>
</dbReference>
<reference evidence="4" key="1">
    <citation type="submission" date="2017-06" db="EMBL/GenBank/DDBJ databases">
        <authorList>
            <person name="Kim H.J."/>
            <person name="Triplett B.A."/>
        </authorList>
    </citation>
    <scope>NUCLEOTIDE SEQUENCE [LARGE SCALE GENOMIC DNA]</scope>
    <source>
        <strain evidence="4">DSM 26170</strain>
    </source>
</reference>
<feature type="compositionally biased region" description="Low complexity" evidence="2">
    <location>
        <begin position="277"/>
        <end position="295"/>
    </location>
</feature>
<dbReference type="EMBL" id="FZNM01000018">
    <property type="protein sequence ID" value="SNR69991.1"/>
    <property type="molecule type" value="Genomic_DNA"/>
</dbReference>
<gene>
    <name evidence="5" type="ORF">EYF88_16375</name>
    <name evidence="4" type="ORF">SAMN06265378_11823</name>
</gene>
<dbReference type="PANTHER" id="PTHR35936">
    <property type="entry name" value="MEMBRANE-BOUND LYTIC MUREIN TRANSGLYCOSYLASE F"/>
    <property type="match status" value="1"/>
</dbReference>
<feature type="domain" description="Solute-binding protein family 3/N-terminal" evidence="3">
    <location>
        <begin position="39"/>
        <end position="272"/>
    </location>
</feature>
<dbReference type="InterPro" id="IPR001638">
    <property type="entry name" value="Solute-binding_3/MltF_N"/>
</dbReference>
<dbReference type="EMBL" id="SIRL01000017">
    <property type="protein sequence ID" value="TBN46636.1"/>
    <property type="molecule type" value="Genomic_DNA"/>
</dbReference>
<evidence type="ECO:0000256" key="1">
    <source>
        <dbReference type="ARBA" id="ARBA00022729"/>
    </source>
</evidence>
<dbReference type="AlphaFoldDB" id="A0A238YGY4"/>
<dbReference type="OrthoDB" id="176845at2"/>
<dbReference type="Proteomes" id="UP000292859">
    <property type="component" value="Unassembled WGS sequence"/>
</dbReference>
<evidence type="ECO:0000259" key="3">
    <source>
        <dbReference type="SMART" id="SM00062"/>
    </source>
</evidence>
<reference evidence="5 7" key="3">
    <citation type="submission" date="2019-02" db="EMBL/GenBank/DDBJ databases">
        <authorList>
            <person name="Zhang G."/>
        </authorList>
    </citation>
    <scope>NUCLEOTIDE SEQUENCE [LARGE SCALE GENOMIC DNA]</scope>
    <source>
        <strain evidence="5 7">CMB17</strain>
    </source>
</reference>
<name>A0A238YGY4_9RHOB</name>
<organism evidence="4 6">
    <name type="scientific">Paracoccus sediminis</name>
    <dbReference type="NCBI Taxonomy" id="1214787"/>
    <lineage>
        <taxon>Bacteria</taxon>
        <taxon>Pseudomonadati</taxon>
        <taxon>Pseudomonadota</taxon>
        <taxon>Alphaproteobacteria</taxon>
        <taxon>Rhodobacterales</taxon>
        <taxon>Paracoccaceae</taxon>
        <taxon>Paracoccus</taxon>
    </lineage>
</organism>
<sequence>MSLPWNDRRGGWPAALRRASVLAAASLVLAGPAGAGSWELRVCADSDGLPFSNSAGEGFDNRIAAILAEELDADLTWVWLSDTRGRIRQRMIQAGECDMIMGVIDGQPGYLTSHAYYRTGYVFLYPQDAPFRVASLDDPALRDLTIGVSGDSTRMVPPSLALANRGILTNQIHFSHKPIDGAPFPPVLEALEKGEVDLAIVWGPVAGAYAAQKGGLTLAPVTPEIDMPFIPMVASIAIGFRPEDEGLRDDVDRALAQSWDRTRAVLRDANVPLTDLPRPQAAPAEAMAPGAERGG</sequence>
<dbReference type="Proteomes" id="UP000198409">
    <property type="component" value="Unassembled WGS sequence"/>
</dbReference>